<keyword evidence="3" id="KW-1185">Reference proteome</keyword>
<dbReference type="NCBIfam" id="TIGR03281">
    <property type="entry name" value="methan_mark_12"/>
    <property type="match status" value="1"/>
</dbReference>
<comment type="caution">
    <text evidence="2">The sequence shown here is derived from an EMBL/GenBank/DDBJ whole genome shotgun (WGS) entry which is preliminary data.</text>
</comment>
<dbReference type="PIRSF" id="PIRSF018783">
    <property type="entry name" value="UCP018783"/>
    <property type="match status" value="1"/>
</dbReference>
<sequence>MITVGIDHGTSGVTTCIKDGNEKIIFKLKRTEFKTKSYIEELKKHIDLEDIDLMALTYSMGDGIDKILPIEKVKNRGVVNIEGVGEKVGGGTKVYDEIKNANIPAVVIPGLHRGIKCMDERFKALYSHIASPEKISIAYNAYKTFGFENYILSDISSNTVTLLIKDGKIFGGFDACIGAIGMLHGPLDLELIRKIDSGEITANEAFSKAGAVKIAKLYKGVEDTKMAIINNYFNDENCKLAVDSLILSVVMEINSLMFLNKGKNVVLAGSIGTLKHPIDIPKMIKEYVDGNIFILSGESGAIGSAMIAEDILKGKRDILGIEVEFE</sequence>
<dbReference type="RefSeq" id="WP_007045155.1">
    <property type="nucleotide sequence ID" value="NZ_AGJL01000057.1"/>
</dbReference>
<name>H1L108_9EURY</name>
<dbReference type="HAMAP" id="MF_01087">
    <property type="entry name" value="UPF0285"/>
    <property type="match status" value="1"/>
</dbReference>
<organism evidence="2 3">
    <name type="scientific">Methanotorris formicicus Mc-S-70</name>
    <dbReference type="NCBI Taxonomy" id="647171"/>
    <lineage>
        <taxon>Archaea</taxon>
        <taxon>Methanobacteriati</taxon>
        <taxon>Methanobacteriota</taxon>
        <taxon>Methanomada group</taxon>
        <taxon>Methanococci</taxon>
        <taxon>Methanococcales</taxon>
        <taxon>Methanocaldococcaceae</taxon>
        <taxon>Methanotorris</taxon>
    </lineage>
</organism>
<reference evidence="2 3" key="1">
    <citation type="submission" date="2011-09" db="EMBL/GenBank/DDBJ databases">
        <title>The draft genome of Methanotorris formicicus Mc-S-70.</title>
        <authorList>
            <consortium name="US DOE Joint Genome Institute (JGI-PGF)"/>
            <person name="Lucas S."/>
            <person name="Han J."/>
            <person name="Lapidus A."/>
            <person name="Cheng J.-F."/>
            <person name="Goodwin L."/>
            <person name="Pitluck S."/>
            <person name="Peters L."/>
            <person name="Land M.L."/>
            <person name="Hauser L."/>
            <person name="Sieprawska-Lupa M."/>
            <person name="Takai K."/>
            <person name="Miyazaki J."/>
            <person name="Whitman W."/>
            <person name="Woyke T.J."/>
        </authorList>
    </citation>
    <scope>NUCLEOTIDE SEQUENCE [LARGE SCALE GENOMIC DNA]</scope>
    <source>
        <strain evidence="2 3">Mc-S-70</strain>
    </source>
</reference>
<evidence type="ECO:0000313" key="3">
    <source>
        <dbReference type="Proteomes" id="UP000003706"/>
    </source>
</evidence>
<comment type="similarity">
    <text evidence="1">Belongs to the UPF0285 family.</text>
</comment>
<evidence type="ECO:0000313" key="2">
    <source>
        <dbReference type="EMBL" id="EHP84219.1"/>
    </source>
</evidence>
<dbReference type="SUPFAM" id="SSF53067">
    <property type="entry name" value="Actin-like ATPase domain"/>
    <property type="match status" value="1"/>
</dbReference>
<dbReference type="InterPro" id="IPR016735">
    <property type="entry name" value="Methan_mark_12"/>
</dbReference>
<dbReference type="PATRIC" id="fig|647171.4.peg.1673"/>
<dbReference type="Proteomes" id="UP000003706">
    <property type="component" value="Unassembled WGS sequence"/>
</dbReference>
<dbReference type="InterPro" id="IPR043129">
    <property type="entry name" value="ATPase_NBD"/>
</dbReference>
<evidence type="ECO:0000256" key="1">
    <source>
        <dbReference type="HAMAP-Rule" id="MF_01087"/>
    </source>
</evidence>
<dbReference type="AlphaFoldDB" id="H1L108"/>
<accession>H1L108</accession>
<dbReference type="EMBL" id="AGJL01000057">
    <property type="protein sequence ID" value="EHP84219.1"/>
    <property type="molecule type" value="Genomic_DNA"/>
</dbReference>
<proteinExistence type="inferred from homology"/>
<dbReference type="OrthoDB" id="235676at2157"/>
<dbReference type="STRING" id="647171.MetfoDRAFT_1732"/>
<gene>
    <name evidence="2" type="ORF">MetfoDRAFT_1732</name>
</gene>
<protein>
    <recommendedName>
        <fullName evidence="1">UPF0285 protein MetfoDRAFT_1732</fullName>
    </recommendedName>
</protein>